<reference evidence="1 2" key="1">
    <citation type="submission" date="2021-06" db="EMBL/GenBank/DDBJ databases">
        <title>Caerostris extrusa draft genome.</title>
        <authorList>
            <person name="Kono N."/>
            <person name="Arakawa K."/>
        </authorList>
    </citation>
    <scope>NUCLEOTIDE SEQUENCE [LARGE SCALE GENOMIC DNA]</scope>
</reference>
<sequence length="179" mass="20507">MSRILRGGGDWLFRQGQTFVGNYSKLNLCSPSRCNKSRRITIAVTFNKRYTVLVPSSLKYQSRQTSDLSPLHILWWLCRRMSIHVPGPRNLFLKYLQSGRNQRLEKIVFPAGEDSNWDVSDSTRGWGMVISPGQTFVGNYSKLNLCSPSRCNKSRRITIAVTFNKRYTVLVPSSLKLQT</sequence>
<gene>
    <name evidence="1" type="ORF">CEXT_283881</name>
</gene>
<comment type="caution">
    <text evidence="1">The sequence shown here is derived from an EMBL/GenBank/DDBJ whole genome shotgun (WGS) entry which is preliminary data.</text>
</comment>
<evidence type="ECO:0000313" key="2">
    <source>
        <dbReference type="Proteomes" id="UP001054945"/>
    </source>
</evidence>
<dbReference type="EMBL" id="BPLR01017726">
    <property type="protein sequence ID" value="GIY93957.1"/>
    <property type="molecule type" value="Genomic_DNA"/>
</dbReference>
<dbReference type="Proteomes" id="UP001054945">
    <property type="component" value="Unassembled WGS sequence"/>
</dbReference>
<accession>A0AAV4XFU9</accession>
<proteinExistence type="predicted"/>
<organism evidence="1 2">
    <name type="scientific">Caerostris extrusa</name>
    <name type="common">Bark spider</name>
    <name type="synonym">Caerostris bankana</name>
    <dbReference type="NCBI Taxonomy" id="172846"/>
    <lineage>
        <taxon>Eukaryota</taxon>
        <taxon>Metazoa</taxon>
        <taxon>Ecdysozoa</taxon>
        <taxon>Arthropoda</taxon>
        <taxon>Chelicerata</taxon>
        <taxon>Arachnida</taxon>
        <taxon>Araneae</taxon>
        <taxon>Araneomorphae</taxon>
        <taxon>Entelegynae</taxon>
        <taxon>Araneoidea</taxon>
        <taxon>Araneidae</taxon>
        <taxon>Caerostris</taxon>
    </lineage>
</organism>
<keyword evidence="2" id="KW-1185">Reference proteome</keyword>
<evidence type="ECO:0000313" key="1">
    <source>
        <dbReference type="EMBL" id="GIY93957.1"/>
    </source>
</evidence>
<dbReference type="AlphaFoldDB" id="A0AAV4XFU9"/>
<name>A0AAV4XFU9_CAEEX</name>
<protein>
    <submittedName>
        <fullName evidence="1">Uncharacterized protein</fullName>
    </submittedName>
</protein>